<evidence type="ECO:0000313" key="2">
    <source>
        <dbReference type="Proteomes" id="UP001235712"/>
    </source>
</evidence>
<comment type="caution">
    <text evidence="1">The sequence shown here is derived from an EMBL/GenBank/DDBJ whole genome shotgun (WGS) entry which is preliminary data.</text>
</comment>
<keyword evidence="2" id="KW-1185">Reference proteome</keyword>
<gene>
    <name evidence="1" type="ORF">J2S57_000166</name>
</gene>
<dbReference type="RefSeq" id="WP_307236940.1">
    <property type="nucleotide sequence ID" value="NZ_JAUSQZ010000001.1"/>
</dbReference>
<sequence>MTAFMDPTFTQALREQLIARVHTSTARRRRKSWRIAGALAGVAMAGSAAAAVATNPRPQPGTDQVRVLRAGEQIEGSGPTTIDLGRPPADATHIELTFTCLDAATYTFQDGSALICDREQLQRPISTERQAIAITSGTRTLSVETIQGARWRLTADYSNRRRTPYATNAAGDTYGASSDGHEDPELVAVMATNGKSGYAYFTDLNLPLPTSPAEAQTQQEENRGKRRVIPVYTSDGTTVIGQFVMD</sequence>
<accession>A0ABT9NVW3</accession>
<evidence type="ECO:0000313" key="1">
    <source>
        <dbReference type="EMBL" id="MDP9824417.1"/>
    </source>
</evidence>
<proteinExistence type="predicted"/>
<protein>
    <submittedName>
        <fullName evidence="1">Uncharacterized protein</fullName>
    </submittedName>
</protein>
<dbReference type="Proteomes" id="UP001235712">
    <property type="component" value="Unassembled WGS sequence"/>
</dbReference>
<reference evidence="1 2" key="1">
    <citation type="submission" date="2023-07" db="EMBL/GenBank/DDBJ databases">
        <title>Sequencing the genomes of 1000 actinobacteria strains.</title>
        <authorList>
            <person name="Klenk H.-P."/>
        </authorList>
    </citation>
    <scope>NUCLEOTIDE SEQUENCE [LARGE SCALE GENOMIC DNA]</scope>
    <source>
        <strain evidence="1 2">DSM 44388</strain>
    </source>
</reference>
<organism evidence="1 2">
    <name type="scientific">Kineosporia succinea</name>
    <dbReference type="NCBI Taxonomy" id="84632"/>
    <lineage>
        <taxon>Bacteria</taxon>
        <taxon>Bacillati</taxon>
        <taxon>Actinomycetota</taxon>
        <taxon>Actinomycetes</taxon>
        <taxon>Kineosporiales</taxon>
        <taxon>Kineosporiaceae</taxon>
        <taxon>Kineosporia</taxon>
    </lineage>
</organism>
<name>A0ABT9NVW3_9ACTN</name>
<dbReference type="EMBL" id="JAUSQZ010000001">
    <property type="protein sequence ID" value="MDP9824417.1"/>
    <property type="molecule type" value="Genomic_DNA"/>
</dbReference>